<dbReference type="InterPro" id="IPR043519">
    <property type="entry name" value="NT_sf"/>
</dbReference>
<proteinExistence type="predicted"/>
<name>A0A9X1VC92_9BACL</name>
<reference evidence="2" key="1">
    <citation type="submission" date="2022-03" db="EMBL/GenBank/DDBJ databases">
        <title>Draft Genome Sequence of Firmicute Strain S0AB, a Heterotrophic Iron/Sulfur-Oxidizing Extreme Acidophile.</title>
        <authorList>
            <person name="Vergara E."/>
            <person name="Pakostova E."/>
            <person name="Johnson D.B."/>
            <person name="Holmes D.S."/>
        </authorList>
    </citation>
    <scope>NUCLEOTIDE SEQUENCE</scope>
    <source>
        <strain evidence="2">S0AB</strain>
    </source>
</reference>
<protein>
    <recommendedName>
        <fullName evidence="1">Polymerase nucleotidyl transferase domain-containing protein</fullName>
    </recommendedName>
</protein>
<keyword evidence="3" id="KW-1185">Reference proteome</keyword>
<dbReference type="Gene3D" id="3.30.460.10">
    <property type="entry name" value="Beta Polymerase, domain 2"/>
    <property type="match status" value="1"/>
</dbReference>
<gene>
    <name evidence="2" type="ORF">MM817_02952</name>
</gene>
<dbReference type="InterPro" id="IPR052548">
    <property type="entry name" value="Type_VII_TA_antitoxin"/>
</dbReference>
<evidence type="ECO:0000313" key="3">
    <source>
        <dbReference type="Proteomes" id="UP001139263"/>
    </source>
</evidence>
<accession>A0A9X1VC92</accession>
<dbReference type="PANTHER" id="PTHR33933:SF1">
    <property type="entry name" value="PROTEIN ADENYLYLTRANSFERASE MNTA-RELATED"/>
    <property type="match status" value="1"/>
</dbReference>
<sequence length="112" mass="12672">MSTDEQQVIEKVVCQLVETLPIERIILFGSRARGDAGIDSDYDFLVIMDSDIKPSRRGLMARQKGLVPGVPMDFMVRTPEEWDRGFPLKKEITSEGKIVFERGDQSLARKDA</sequence>
<organism evidence="2 3">
    <name type="scientific">Sulfoacidibacillus ferrooxidans</name>
    <dbReference type="NCBI Taxonomy" id="2005001"/>
    <lineage>
        <taxon>Bacteria</taxon>
        <taxon>Bacillati</taxon>
        <taxon>Bacillota</taxon>
        <taxon>Bacilli</taxon>
        <taxon>Bacillales</taxon>
        <taxon>Alicyclobacillaceae</taxon>
        <taxon>Sulfoacidibacillus</taxon>
    </lineage>
</organism>
<dbReference type="InterPro" id="IPR002934">
    <property type="entry name" value="Polymerase_NTP_transf_dom"/>
</dbReference>
<evidence type="ECO:0000259" key="1">
    <source>
        <dbReference type="Pfam" id="PF01909"/>
    </source>
</evidence>
<dbReference type="Pfam" id="PF01909">
    <property type="entry name" value="NTP_transf_2"/>
    <property type="match status" value="1"/>
</dbReference>
<evidence type="ECO:0000313" key="2">
    <source>
        <dbReference type="EMBL" id="MCI0184655.1"/>
    </source>
</evidence>
<dbReference type="Proteomes" id="UP001139263">
    <property type="component" value="Unassembled WGS sequence"/>
</dbReference>
<dbReference type="PANTHER" id="PTHR33933">
    <property type="entry name" value="NUCLEOTIDYLTRANSFERASE"/>
    <property type="match status" value="1"/>
</dbReference>
<dbReference type="RefSeq" id="WP_241716505.1">
    <property type="nucleotide sequence ID" value="NZ_JALBUF010000020.1"/>
</dbReference>
<feature type="domain" description="Polymerase nucleotidyl transferase" evidence="1">
    <location>
        <begin position="9"/>
        <end position="97"/>
    </location>
</feature>
<comment type="caution">
    <text evidence="2">The sequence shown here is derived from an EMBL/GenBank/DDBJ whole genome shotgun (WGS) entry which is preliminary data.</text>
</comment>
<dbReference type="AlphaFoldDB" id="A0A9X1VC92"/>
<dbReference type="CDD" id="cd05403">
    <property type="entry name" value="NT_KNTase_like"/>
    <property type="match status" value="1"/>
</dbReference>
<dbReference type="GO" id="GO:0016779">
    <property type="term" value="F:nucleotidyltransferase activity"/>
    <property type="evidence" value="ECO:0007669"/>
    <property type="project" value="InterPro"/>
</dbReference>
<dbReference type="SUPFAM" id="SSF81301">
    <property type="entry name" value="Nucleotidyltransferase"/>
    <property type="match status" value="1"/>
</dbReference>
<dbReference type="EMBL" id="JALBUF010000020">
    <property type="protein sequence ID" value="MCI0184655.1"/>
    <property type="molecule type" value="Genomic_DNA"/>
</dbReference>